<dbReference type="AlphaFoldDB" id="A0A9Q0T1H4"/>
<accession>A0A9Q0T1H4</accession>
<gene>
    <name evidence="1" type="ORF">OIU85_003510</name>
</gene>
<sequence length="123" mass="13440">MISIISPPILHQLSGPDQASTYASSTENISRLLEVATNYLRSYKEKPEQESGGLISHEEFESILSLESLHNVAWDKSCSDSAVVTTKGFQNSASTNVAVLEKWILDENGAGQVEDIVELSPIF</sequence>
<protein>
    <submittedName>
        <fullName evidence="1">Uncharacterized protein</fullName>
    </submittedName>
</protein>
<name>A0A9Q0T1H4_SALVM</name>
<dbReference type="Proteomes" id="UP001151529">
    <property type="component" value="Chromosome 19"/>
</dbReference>
<organism evidence="1 2">
    <name type="scientific">Salix viminalis</name>
    <name type="common">Common osier</name>
    <name type="synonym">Basket willow</name>
    <dbReference type="NCBI Taxonomy" id="40686"/>
    <lineage>
        <taxon>Eukaryota</taxon>
        <taxon>Viridiplantae</taxon>
        <taxon>Streptophyta</taxon>
        <taxon>Embryophyta</taxon>
        <taxon>Tracheophyta</taxon>
        <taxon>Spermatophyta</taxon>
        <taxon>Magnoliopsida</taxon>
        <taxon>eudicotyledons</taxon>
        <taxon>Gunneridae</taxon>
        <taxon>Pentapetalae</taxon>
        <taxon>rosids</taxon>
        <taxon>fabids</taxon>
        <taxon>Malpighiales</taxon>
        <taxon>Salicaceae</taxon>
        <taxon>Saliceae</taxon>
        <taxon>Salix</taxon>
    </lineage>
</organism>
<evidence type="ECO:0000313" key="1">
    <source>
        <dbReference type="EMBL" id="KAJ6697155.1"/>
    </source>
</evidence>
<reference evidence="1" key="1">
    <citation type="submission" date="2022-11" db="EMBL/GenBank/DDBJ databases">
        <authorList>
            <person name="Hyden B.L."/>
            <person name="Feng K."/>
            <person name="Yates T."/>
            <person name="Jawdy S."/>
            <person name="Smart L.B."/>
            <person name="Muchero W."/>
        </authorList>
    </citation>
    <scope>NUCLEOTIDE SEQUENCE</scope>
    <source>
        <tissue evidence="1">Shoot tip</tissue>
    </source>
</reference>
<dbReference type="EMBL" id="JAPFFL010000010">
    <property type="protein sequence ID" value="KAJ6697155.1"/>
    <property type="molecule type" value="Genomic_DNA"/>
</dbReference>
<comment type="caution">
    <text evidence="1">The sequence shown here is derived from an EMBL/GenBank/DDBJ whole genome shotgun (WGS) entry which is preliminary data.</text>
</comment>
<evidence type="ECO:0000313" key="2">
    <source>
        <dbReference type="Proteomes" id="UP001151529"/>
    </source>
</evidence>
<keyword evidence="2" id="KW-1185">Reference proteome</keyword>
<reference evidence="1" key="2">
    <citation type="journal article" date="2023" name="Int. J. Mol. Sci.">
        <title>De Novo Assembly and Annotation of 11 Diverse Shrub Willow (Salix) Genomes Reveals Novel Gene Organization in Sex-Linked Regions.</title>
        <authorList>
            <person name="Hyden B."/>
            <person name="Feng K."/>
            <person name="Yates T.B."/>
            <person name="Jawdy S."/>
            <person name="Cereghino C."/>
            <person name="Smart L.B."/>
            <person name="Muchero W."/>
        </authorList>
    </citation>
    <scope>NUCLEOTIDE SEQUENCE [LARGE SCALE GENOMIC DNA]</scope>
    <source>
        <tissue evidence="1">Shoot tip</tissue>
    </source>
</reference>
<dbReference type="OrthoDB" id="2143914at2759"/>
<proteinExistence type="predicted"/>